<dbReference type="Gene3D" id="3.30.300.30">
    <property type="match status" value="1"/>
</dbReference>
<proteinExistence type="predicted"/>
<evidence type="ECO:0000259" key="2">
    <source>
        <dbReference type="Pfam" id="PF00501"/>
    </source>
</evidence>
<keyword evidence="4" id="KW-1185">Reference proteome</keyword>
<evidence type="ECO:0000313" key="3">
    <source>
        <dbReference type="EMBL" id="QSR87264.1"/>
    </source>
</evidence>
<gene>
    <name evidence="3" type="ORF">EM20IM_02720</name>
</gene>
<dbReference type="PANTHER" id="PTHR43201:SF32">
    <property type="entry name" value="2-SUCCINYLBENZOATE--COA LIGASE, CHLOROPLASTIC_PEROXISOMAL"/>
    <property type="match status" value="1"/>
</dbReference>
<dbReference type="InterPro" id="IPR042099">
    <property type="entry name" value="ANL_N_sf"/>
</dbReference>
<feature type="compositionally biased region" description="Acidic residues" evidence="1">
    <location>
        <begin position="715"/>
        <end position="724"/>
    </location>
</feature>
<dbReference type="Gene3D" id="3.40.50.12780">
    <property type="entry name" value="N-terminal domain of ligase-like"/>
    <property type="match status" value="1"/>
</dbReference>
<dbReference type="RefSeq" id="WP_206847713.1">
    <property type="nucleotide sequence ID" value="NZ_CP065956.1"/>
</dbReference>
<feature type="region of interest" description="Disordered" evidence="1">
    <location>
        <begin position="699"/>
        <end position="724"/>
    </location>
</feature>
<dbReference type="SUPFAM" id="SSF56801">
    <property type="entry name" value="Acetyl-CoA synthetase-like"/>
    <property type="match status" value="1"/>
</dbReference>
<accession>A0ABX7PXE7</accession>
<dbReference type="InterPro" id="IPR000873">
    <property type="entry name" value="AMP-dep_synth/lig_dom"/>
</dbReference>
<feature type="domain" description="AMP-dependent synthetase/ligase" evidence="2">
    <location>
        <begin position="187"/>
        <end position="558"/>
    </location>
</feature>
<evidence type="ECO:0000313" key="4">
    <source>
        <dbReference type="Proteomes" id="UP000663088"/>
    </source>
</evidence>
<organism evidence="3 4">
    <name type="scientific">Candidatus Methylacidiphilum infernorum</name>
    <dbReference type="NCBI Taxonomy" id="511746"/>
    <lineage>
        <taxon>Bacteria</taxon>
        <taxon>Pseudomonadati</taxon>
        <taxon>Verrucomicrobiota</taxon>
        <taxon>Methylacidiphilae</taxon>
        <taxon>Methylacidiphilales</taxon>
        <taxon>Methylacidiphilaceae</taxon>
        <taxon>Methylacidiphilum (ex Ratnadevi et al. 2023)</taxon>
    </lineage>
</organism>
<reference evidence="3 4" key="1">
    <citation type="submission" date="2020-12" db="EMBL/GenBank/DDBJ databases">
        <authorList>
            <person name="Awala S.I."/>
            <person name="Gwak J.-H."/>
            <person name="Kim S.-J."/>
            <person name="Rhee S.-K."/>
        </authorList>
    </citation>
    <scope>NUCLEOTIDE SEQUENCE [LARGE SCALE GENOMIC DNA]</scope>
    <source>
        <strain evidence="3 4">IT5</strain>
    </source>
</reference>
<evidence type="ECO:0000256" key="1">
    <source>
        <dbReference type="SAM" id="MobiDB-lite"/>
    </source>
</evidence>
<dbReference type="InterPro" id="IPR045851">
    <property type="entry name" value="AMP-bd_C_sf"/>
</dbReference>
<dbReference type="PANTHER" id="PTHR43201">
    <property type="entry name" value="ACYL-COA SYNTHETASE"/>
    <property type="match status" value="1"/>
</dbReference>
<dbReference type="EMBL" id="CP065956">
    <property type="protein sequence ID" value="QSR87264.1"/>
    <property type="molecule type" value="Genomic_DNA"/>
</dbReference>
<name>A0ABX7PXE7_9BACT</name>
<dbReference type="Proteomes" id="UP000663088">
    <property type="component" value="Chromosome"/>
</dbReference>
<dbReference type="Pfam" id="PF00501">
    <property type="entry name" value="AMP-binding"/>
    <property type="match status" value="1"/>
</dbReference>
<sequence length="724" mass="80757">MDWIGREWIPSSQGALLLVYTATLQDLEAFENSIPRKTVIAIGELKEVKEEQILLKGYIPLEKTPKEEAIQWVEEKLQAHSLVAIIFRLTPFPEGTVSSFPRVVLDIIEHVQSLLIPIWIDSFWAHFFSSANAYPPSKRVLVGSPKMRDENWKDWLRKSFYDLSSQALSLHPVLEENIGWQALYYLKQKKNSPVFIDGYSQKPLTGKLLLGLALKAASWISKNVPEPRVGVLLPIGAGAVIINLAIIFAGKIPVNFNMTVGSAMNLIAVERSKVKTLFSAKALREKLQDFPWPKKTIETESFLKSFSKVSLFFSIFLADLLPPKIVATLWGIPRHGGEKEAVLLFTSGSFGEPKGVPLSHKNILANIAQIKTILSNIPIKKLLGALPIFHSFGSTTCLWWPLLGGPLTISYTNPLEIEKLASLIEQYQIELLITTPTFLRQYFKKVSPEKLRSLKIVITGSEKLQRQLATDFESKFGVPVCEGYGTTEASPVISSNVIDPFQPLGSLAYNQRNRPGSVGQLAAGLSIRIFDPETRKELPLSSRGILSFKGANIFSGYLDDPLRTAASFQEGWYLSGDVGSMDSDGFLYIEDRLNRFSKIGGEMVPHGTIEEGLRKGLQQAIGEDVEIAVVGIPDLKKGETLVVLINRKVYNWQVRKCLLALGFSRLWIPKRVIYLDSLPKTPLGKIDYQRCKIIASKEENEADLSSQSQDKAIPDEEEPNQIQG</sequence>
<protein>
    <submittedName>
        <fullName evidence="3">AMP-binding protein</fullName>
    </submittedName>
</protein>